<organism evidence="1 2">
    <name type="scientific">Globodera rostochiensis</name>
    <name type="common">Golden nematode worm</name>
    <name type="synonym">Heterodera rostochiensis</name>
    <dbReference type="NCBI Taxonomy" id="31243"/>
    <lineage>
        <taxon>Eukaryota</taxon>
        <taxon>Metazoa</taxon>
        <taxon>Ecdysozoa</taxon>
        <taxon>Nematoda</taxon>
        <taxon>Chromadorea</taxon>
        <taxon>Rhabditida</taxon>
        <taxon>Tylenchina</taxon>
        <taxon>Tylenchomorpha</taxon>
        <taxon>Tylenchoidea</taxon>
        <taxon>Heteroderidae</taxon>
        <taxon>Heteroderinae</taxon>
        <taxon>Globodera</taxon>
    </lineage>
</organism>
<sequence>MQNKMNTPSCVLSTFSFKLFLINEFLLLTLLFNNCAKAFDDEVEEWLHLNDDKSVDQIFSWNSKEPLGVDRDFFDAHERLPFYYFFGDQNNTANSSQSVQQATNTLGLETNRKYLQNQKKKYDKDFKLQKMCQYFEMKESSPTLKEKEISKMLEIPERTLSRWKMEFGPTKVQIDFTQKTTNRLYGIEEKRQKLREYYRLKESNPTLREFEFAKILNVSERSLCKWKKSLG</sequence>
<reference evidence="2" key="1">
    <citation type="submission" date="2022-11" db="UniProtKB">
        <authorList>
            <consortium name="WormBaseParasite"/>
        </authorList>
    </citation>
    <scope>IDENTIFICATION</scope>
</reference>
<dbReference type="Proteomes" id="UP000887572">
    <property type="component" value="Unplaced"/>
</dbReference>
<name>A0A914H248_GLORO</name>
<keyword evidence="1" id="KW-1185">Reference proteome</keyword>
<accession>A0A914H248</accession>
<dbReference type="AlphaFoldDB" id="A0A914H248"/>
<protein>
    <submittedName>
        <fullName evidence="2">Homeobox domain-containing protein</fullName>
    </submittedName>
</protein>
<evidence type="ECO:0000313" key="1">
    <source>
        <dbReference type="Proteomes" id="UP000887572"/>
    </source>
</evidence>
<evidence type="ECO:0000313" key="2">
    <source>
        <dbReference type="WBParaSite" id="Gr19_v10_g12970.t1"/>
    </source>
</evidence>
<proteinExistence type="predicted"/>
<dbReference type="WBParaSite" id="Gr19_v10_g12970.t1">
    <property type="protein sequence ID" value="Gr19_v10_g12970.t1"/>
    <property type="gene ID" value="Gr19_v10_g12970"/>
</dbReference>